<accession>A0A3M3FLR2</accession>
<reference evidence="1 2" key="1">
    <citation type="submission" date="2018-08" db="EMBL/GenBank/DDBJ databases">
        <title>Recombination of ecologically and evolutionarily significant loci maintains genetic cohesion in the Pseudomonas syringae species complex.</title>
        <authorList>
            <person name="Dillon M."/>
            <person name="Thakur S."/>
            <person name="Almeida R.N.D."/>
            <person name="Weir B.S."/>
            <person name="Guttman D.S."/>
        </authorList>
    </citation>
    <scope>NUCLEOTIDE SEQUENCE [LARGE SCALE GENOMIC DNA]</scope>
    <source>
        <strain evidence="1 2">ICMP 4324</strain>
    </source>
</reference>
<evidence type="ECO:0000313" key="1">
    <source>
        <dbReference type="EMBL" id="RMM62805.1"/>
    </source>
</evidence>
<comment type="caution">
    <text evidence="1">The sequence shown here is derived from an EMBL/GenBank/DDBJ whole genome shotgun (WGS) entry which is preliminary data.</text>
</comment>
<proteinExistence type="predicted"/>
<organism evidence="1 2">
    <name type="scientific">Pseudomonas savastanoi pv. glycinea</name>
    <name type="common">Pseudomonas syringae pv. glycinea</name>
    <dbReference type="NCBI Taxonomy" id="318"/>
    <lineage>
        <taxon>Bacteria</taxon>
        <taxon>Pseudomonadati</taxon>
        <taxon>Pseudomonadota</taxon>
        <taxon>Gammaproteobacteria</taxon>
        <taxon>Pseudomonadales</taxon>
        <taxon>Pseudomonadaceae</taxon>
        <taxon>Pseudomonas</taxon>
    </lineage>
</organism>
<dbReference type="RefSeq" id="WP_116892821.1">
    <property type="nucleotide sequence ID" value="NZ_RBON01000296.1"/>
</dbReference>
<name>A0A3M3FLR2_PSESG</name>
<gene>
    <name evidence="1" type="ORF">ALQ73_200023</name>
</gene>
<protein>
    <submittedName>
        <fullName evidence="1">Uncharacterized protein</fullName>
    </submittedName>
</protein>
<dbReference type="Proteomes" id="UP000276829">
    <property type="component" value="Unassembled WGS sequence"/>
</dbReference>
<dbReference type="EMBL" id="RBON01000296">
    <property type="protein sequence ID" value="RMM62805.1"/>
    <property type="molecule type" value="Genomic_DNA"/>
</dbReference>
<sequence>MAGYFEYEKEDLDLQVPVLFSLRELRAIELLIGGDTFEAGSDWAVVAERAQDKLAEEIIIRRLEAEKNLKSTE</sequence>
<evidence type="ECO:0000313" key="2">
    <source>
        <dbReference type="Proteomes" id="UP000276829"/>
    </source>
</evidence>
<dbReference type="AlphaFoldDB" id="A0A3M3FLR2"/>